<accession>A0A507ATZ1</accession>
<dbReference type="AlphaFoldDB" id="A0A507ATZ1"/>
<dbReference type="InParanoid" id="A0A507ATZ1"/>
<organism evidence="3 4">
    <name type="scientific">Thyridium curvatum</name>
    <dbReference type="NCBI Taxonomy" id="1093900"/>
    <lineage>
        <taxon>Eukaryota</taxon>
        <taxon>Fungi</taxon>
        <taxon>Dikarya</taxon>
        <taxon>Ascomycota</taxon>
        <taxon>Pezizomycotina</taxon>
        <taxon>Sordariomycetes</taxon>
        <taxon>Sordariomycetidae</taxon>
        <taxon>Thyridiales</taxon>
        <taxon>Thyridiaceae</taxon>
        <taxon>Thyridium</taxon>
    </lineage>
</organism>
<dbReference type="Proteomes" id="UP000319257">
    <property type="component" value="Unassembled WGS sequence"/>
</dbReference>
<feature type="compositionally biased region" description="Polar residues" evidence="1">
    <location>
        <begin position="58"/>
        <end position="67"/>
    </location>
</feature>
<keyword evidence="2" id="KW-1133">Transmembrane helix</keyword>
<dbReference type="OrthoDB" id="5214669at2759"/>
<feature type="region of interest" description="Disordered" evidence="1">
    <location>
        <begin position="1"/>
        <end position="71"/>
    </location>
</feature>
<evidence type="ECO:0000256" key="1">
    <source>
        <dbReference type="SAM" id="MobiDB-lite"/>
    </source>
</evidence>
<protein>
    <submittedName>
        <fullName evidence="3">Uncharacterized protein</fullName>
    </submittedName>
</protein>
<evidence type="ECO:0000313" key="3">
    <source>
        <dbReference type="EMBL" id="TPX10947.1"/>
    </source>
</evidence>
<proteinExistence type="predicted"/>
<feature type="compositionally biased region" description="Pro residues" evidence="1">
    <location>
        <begin position="1"/>
        <end position="12"/>
    </location>
</feature>
<keyword evidence="2" id="KW-0812">Transmembrane</keyword>
<gene>
    <name evidence="3" type="ORF">E0L32_008153</name>
</gene>
<sequence>MSSPNPQEPAVPQPLHVKTPHGVSEKPSRESISSQTPTLADEKKGNTTSHEVPARASDVSSPSSNRLNPFDTDVEACITPSSTKCELRKSRGGDCEVWPGRDHWKQRAKAAKKKRAFGCLSQLSRRNRIIVKILIVVLIVGIAVAVGLGISKPLGAGIWHSKDYQ</sequence>
<evidence type="ECO:0000313" key="4">
    <source>
        <dbReference type="Proteomes" id="UP000319257"/>
    </source>
</evidence>
<dbReference type="EMBL" id="SKBQ01000052">
    <property type="protein sequence ID" value="TPX10947.1"/>
    <property type="molecule type" value="Genomic_DNA"/>
</dbReference>
<dbReference type="RefSeq" id="XP_030992658.1">
    <property type="nucleotide sequence ID" value="XM_031142976.1"/>
</dbReference>
<feature type="transmembrane region" description="Helical" evidence="2">
    <location>
        <begin position="129"/>
        <end position="150"/>
    </location>
</feature>
<evidence type="ECO:0000256" key="2">
    <source>
        <dbReference type="SAM" id="Phobius"/>
    </source>
</evidence>
<comment type="caution">
    <text evidence="3">The sequence shown here is derived from an EMBL/GenBank/DDBJ whole genome shotgun (WGS) entry which is preliminary data.</text>
</comment>
<keyword evidence="2" id="KW-0472">Membrane</keyword>
<keyword evidence="4" id="KW-1185">Reference proteome</keyword>
<reference evidence="3 4" key="1">
    <citation type="submission" date="2019-06" db="EMBL/GenBank/DDBJ databases">
        <title>Draft genome sequence of the filamentous fungus Phialemoniopsis curvata isolated from diesel fuel.</title>
        <authorList>
            <person name="Varaljay V.A."/>
            <person name="Lyon W.J."/>
            <person name="Crouch A.L."/>
            <person name="Drake C.E."/>
            <person name="Hollomon J.M."/>
            <person name="Nadeau L.J."/>
            <person name="Nunn H.S."/>
            <person name="Stevenson B.S."/>
            <person name="Bojanowski C.L."/>
            <person name="Crookes-Goodson W.J."/>
        </authorList>
    </citation>
    <scope>NUCLEOTIDE SEQUENCE [LARGE SCALE GENOMIC DNA]</scope>
    <source>
        <strain evidence="3 4">D216</strain>
    </source>
</reference>
<name>A0A507ATZ1_9PEZI</name>
<dbReference type="GeneID" id="41975600"/>